<evidence type="ECO:0000313" key="2">
    <source>
        <dbReference type="Proteomes" id="UP000676336"/>
    </source>
</evidence>
<sequence>NPLIRSAYNTTSDFEEYKQKLLAKVEYNKQDGNLSFLDSIEDVRREQHARLEQVEYDYYNDSKKTTSFDVPYYAE</sequence>
<proteinExistence type="predicted"/>
<dbReference type="EMBL" id="CAJOBI010095443">
    <property type="protein sequence ID" value="CAF4562511.1"/>
    <property type="molecule type" value="Genomic_DNA"/>
</dbReference>
<organism evidence="1 2">
    <name type="scientific">Rotaria magnacalcarata</name>
    <dbReference type="NCBI Taxonomy" id="392030"/>
    <lineage>
        <taxon>Eukaryota</taxon>
        <taxon>Metazoa</taxon>
        <taxon>Spiralia</taxon>
        <taxon>Gnathifera</taxon>
        <taxon>Rotifera</taxon>
        <taxon>Eurotatoria</taxon>
        <taxon>Bdelloidea</taxon>
        <taxon>Philodinida</taxon>
        <taxon>Philodinidae</taxon>
        <taxon>Rotaria</taxon>
    </lineage>
</organism>
<feature type="non-terminal residue" evidence="1">
    <location>
        <position position="75"/>
    </location>
</feature>
<evidence type="ECO:0000313" key="1">
    <source>
        <dbReference type="EMBL" id="CAF4562511.1"/>
    </source>
</evidence>
<accession>A0A8S2YLN4</accession>
<gene>
    <name evidence="1" type="ORF">SMN809_LOCUS37502</name>
</gene>
<reference evidence="1" key="1">
    <citation type="submission" date="2021-02" db="EMBL/GenBank/DDBJ databases">
        <authorList>
            <person name="Nowell W R."/>
        </authorList>
    </citation>
    <scope>NUCLEOTIDE SEQUENCE</scope>
</reference>
<comment type="caution">
    <text evidence="1">The sequence shown here is derived from an EMBL/GenBank/DDBJ whole genome shotgun (WGS) entry which is preliminary data.</text>
</comment>
<name>A0A8S2YLN4_9BILA</name>
<dbReference type="Proteomes" id="UP000676336">
    <property type="component" value="Unassembled WGS sequence"/>
</dbReference>
<dbReference type="AlphaFoldDB" id="A0A8S2YLN4"/>
<protein>
    <submittedName>
        <fullName evidence="1">Uncharacterized protein</fullName>
    </submittedName>
</protein>
<feature type="non-terminal residue" evidence="1">
    <location>
        <position position="1"/>
    </location>
</feature>